<feature type="transmembrane region" description="Helical" evidence="4">
    <location>
        <begin position="7"/>
        <end position="27"/>
    </location>
</feature>
<feature type="domain" description="Glycosyl hydrolases family 39 N-terminal catalytic" evidence="5">
    <location>
        <begin position="113"/>
        <end position="221"/>
    </location>
</feature>
<evidence type="ECO:0000256" key="2">
    <source>
        <dbReference type="ARBA" id="ARBA00022801"/>
    </source>
</evidence>
<keyword evidence="7" id="KW-1185">Reference proteome</keyword>
<evidence type="ECO:0000259" key="5">
    <source>
        <dbReference type="Pfam" id="PF01229"/>
    </source>
</evidence>
<dbReference type="SUPFAM" id="SSF51445">
    <property type="entry name" value="(Trans)glycosidases"/>
    <property type="match status" value="1"/>
</dbReference>
<dbReference type="PROSITE" id="PS00659">
    <property type="entry name" value="GLYCOSYL_HYDROL_F5"/>
    <property type="match status" value="1"/>
</dbReference>
<keyword evidence="4" id="KW-0472">Membrane</keyword>
<name>A0A1U7PVF6_9FLAO</name>
<evidence type="ECO:0000313" key="7">
    <source>
        <dbReference type="Proteomes" id="UP000187261"/>
    </source>
</evidence>
<evidence type="ECO:0000256" key="3">
    <source>
        <dbReference type="ARBA" id="ARBA00023295"/>
    </source>
</evidence>
<dbReference type="RefSeq" id="WP_076783690.1">
    <property type="nucleotide sequence ID" value="NZ_FTPU01000025.1"/>
</dbReference>
<dbReference type="GO" id="GO:0005975">
    <property type="term" value="P:carbohydrate metabolic process"/>
    <property type="evidence" value="ECO:0007669"/>
    <property type="project" value="InterPro"/>
</dbReference>
<accession>A0A1U7PVF6</accession>
<keyword evidence="3" id="KW-0326">Glycosidase</keyword>
<gene>
    <name evidence="6" type="ORF">SAMN05660493_02255</name>
</gene>
<dbReference type="OrthoDB" id="1237433at2"/>
<dbReference type="Gene3D" id="3.20.20.80">
    <property type="entry name" value="Glycosidases"/>
    <property type="match status" value="1"/>
</dbReference>
<dbReference type="Pfam" id="PF01229">
    <property type="entry name" value="Glyco_hydro_39"/>
    <property type="match status" value="1"/>
</dbReference>
<evidence type="ECO:0000256" key="4">
    <source>
        <dbReference type="SAM" id="Phobius"/>
    </source>
</evidence>
<dbReference type="STRING" id="1121284.SAMN05660493_02255"/>
<sequence length="434" mass="50723">MRSLRKSFSFISILLIGLLIFFYNILFSQKSITIDFSKKIEKRQSMIGFLHVNDLNPLINDIKELKPRYWRVGNSLVDKDLRDRQFEIMRKYNITPILVLTDFYSHYDKRKYDWKQPYKETEAFAQLVEDFYKQYGNTVIYDIWNEPNYPPFWDGDRQQFFISFKAAYDKIRSLPGGDKAIITGPSTARFDKEFIESFLDYCNKNNVKIDILNWHLNEDIQHALELSQQIDYAQNYWKKKYPNVGFKDVAIYEFIGEDDYFKPLTSLAYINVLDREGVPGIKTCGNANGESTCINNSIDGLLTPEGKPRSVWWVYKYYADSLPARFNTSVDSDRTAAISYFSKDTNSVNVLFGNLGKFSSSFSIDLNSIRRFSLFSKTNEIKYTLYRIPNTEQKELPNPIVLQSGSIHLSSKKMNTIDFKNIDVESVYLLKINN</sequence>
<keyword evidence="4" id="KW-0812">Transmembrane</keyword>
<dbReference type="InterPro" id="IPR018087">
    <property type="entry name" value="Glyco_hydro_5_CS"/>
</dbReference>
<keyword evidence="4" id="KW-1133">Transmembrane helix</keyword>
<keyword evidence="2 6" id="KW-0378">Hydrolase</keyword>
<evidence type="ECO:0000313" key="6">
    <source>
        <dbReference type="EMBL" id="SIT97535.1"/>
    </source>
</evidence>
<dbReference type="Proteomes" id="UP000187261">
    <property type="component" value="Unassembled WGS sequence"/>
</dbReference>
<dbReference type="InterPro" id="IPR017853">
    <property type="entry name" value="GH"/>
</dbReference>
<protein>
    <submittedName>
        <fullName evidence="6">Glycosyl hydrolases family 39</fullName>
    </submittedName>
</protein>
<dbReference type="AlphaFoldDB" id="A0A1U7PVF6"/>
<proteinExistence type="inferred from homology"/>
<comment type="similarity">
    <text evidence="1">Belongs to the glycosyl hydrolase 39 family.</text>
</comment>
<dbReference type="InterPro" id="IPR049166">
    <property type="entry name" value="GH39_cat"/>
</dbReference>
<evidence type="ECO:0000256" key="1">
    <source>
        <dbReference type="ARBA" id="ARBA00008875"/>
    </source>
</evidence>
<dbReference type="GO" id="GO:0004553">
    <property type="term" value="F:hydrolase activity, hydrolyzing O-glycosyl compounds"/>
    <property type="evidence" value="ECO:0007669"/>
    <property type="project" value="InterPro"/>
</dbReference>
<reference evidence="7" key="1">
    <citation type="submission" date="2016-10" db="EMBL/GenBank/DDBJ databases">
        <authorList>
            <person name="Varghese N."/>
            <person name="Submissions S."/>
        </authorList>
    </citation>
    <scope>NUCLEOTIDE SEQUENCE [LARGE SCALE GENOMIC DNA]</scope>
    <source>
        <strain evidence="7">DSM 19482</strain>
    </source>
</reference>
<organism evidence="6 7">
    <name type="scientific">Epilithonimonas bovis DSM 19482</name>
    <dbReference type="NCBI Taxonomy" id="1121284"/>
    <lineage>
        <taxon>Bacteria</taxon>
        <taxon>Pseudomonadati</taxon>
        <taxon>Bacteroidota</taxon>
        <taxon>Flavobacteriia</taxon>
        <taxon>Flavobacteriales</taxon>
        <taxon>Weeksellaceae</taxon>
        <taxon>Chryseobacterium group</taxon>
        <taxon>Epilithonimonas</taxon>
    </lineage>
</organism>
<dbReference type="EMBL" id="FTPU01000025">
    <property type="protein sequence ID" value="SIT97535.1"/>
    <property type="molecule type" value="Genomic_DNA"/>
</dbReference>